<evidence type="ECO:0000313" key="7">
    <source>
        <dbReference type="EMBL" id="CAE6534425.1"/>
    </source>
</evidence>
<dbReference type="AlphaFoldDB" id="A0A8H3DJY0"/>
<evidence type="ECO:0000256" key="1">
    <source>
        <dbReference type="ARBA" id="ARBA00011738"/>
    </source>
</evidence>
<gene>
    <name evidence="7" type="ORF">RDB_LOCUS174706</name>
</gene>
<evidence type="ECO:0000313" key="8">
    <source>
        <dbReference type="Proteomes" id="UP000663853"/>
    </source>
</evidence>
<dbReference type="Pfam" id="PF10467">
    <property type="entry name" value="Inhibitor_I48"/>
    <property type="match status" value="1"/>
</dbReference>
<evidence type="ECO:0000256" key="5">
    <source>
        <dbReference type="ARBA" id="ARBA00025775"/>
    </source>
</evidence>
<reference evidence="7" key="1">
    <citation type="submission" date="2021-01" db="EMBL/GenBank/DDBJ databases">
        <authorList>
            <person name="Kaushik A."/>
        </authorList>
    </citation>
    <scope>NUCLEOTIDE SEQUENCE</scope>
    <source>
        <strain evidence="7">AG6-10EEA</strain>
    </source>
</reference>
<proteinExistence type="inferred from homology"/>
<keyword evidence="3" id="KW-0789">Thiol protease inhibitor</keyword>
<sequence length="158" mass="17233">MSPPPNGLYRLRYLPDPDERGVGGLYATQVQGRDKPINAAPGEPSLQGQQNWEVRQVGGDEVHILYAPQAPEGGIGGIGFSYSEDRPGAPIVLSFVKNVRAEELGQDTWRLRPVGGLLGVDAVIGLNEERHDETLVINAYPLAPVPRPAWQLEPVHRD</sequence>
<accession>A0A8H3DJY0</accession>
<feature type="region of interest" description="Disordered" evidence="6">
    <location>
        <begin position="1"/>
        <end position="22"/>
    </location>
</feature>
<comment type="subunit">
    <text evidence="1">Homodimer.</text>
</comment>
<dbReference type="Gene3D" id="2.80.10.50">
    <property type="match status" value="1"/>
</dbReference>
<keyword evidence="2" id="KW-0646">Protease inhibitor</keyword>
<organism evidence="7 8">
    <name type="scientific">Rhizoctonia solani</name>
    <dbReference type="NCBI Taxonomy" id="456999"/>
    <lineage>
        <taxon>Eukaryota</taxon>
        <taxon>Fungi</taxon>
        <taxon>Dikarya</taxon>
        <taxon>Basidiomycota</taxon>
        <taxon>Agaricomycotina</taxon>
        <taxon>Agaricomycetes</taxon>
        <taxon>Cantharellales</taxon>
        <taxon>Ceratobasidiaceae</taxon>
        <taxon>Rhizoctonia</taxon>
    </lineage>
</organism>
<evidence type="ECO:0000256" key="3">
    <source>
        <dbReference type="ARBA" id="ARBA00022704"/>
    </source>
</evidence>
<evidence type="ECO:0000256" key="4">
    <source>
        <dbReference type="ARBA" id="ARBA00024855"/>
    </source>
</evidence>
<evidence type="ECO:0000256" key="2">
    <source>
        <dbReference type="ARBA" id="ARBA00022690"/>
    </source>
</evidence>
<dbReference type="EMBL" id="CAJMXA010004097">
    <property type="protein sequence ID" value="CAE6534425.1"/>
    <property type="molecule type" value="Genomic_DNA"/>
</dbReference>
<dbReference type="InterPro" id="IPR019508">
    <property type="entry name" value="Prot_inh_I48_clitocypin"/>
</dbReference>
<protein>
    <submittedName>
        <fullName evidence="7">Uncharacterized protein</fullName>
    </submittedName>
</protein>
<name>A0A8H3DJY0_9AGAM</name>
<comment type="similarity">
    <text evidence="5">Belongs to the protease inhibitor I48 family.</text>
</comment>
<evidence type="ECO:0000256" key="6">
    <source>
        <dbReference type="SAM" id="MobiDB-lite"/>
    </source>
</evidence>
<comment type="function">
    <text evidence="4">Binds and inhibits cysteine proteinases. Inhibits most strongly papain and cathepsin L, more weakly bromelain and cathepsin B while it is completely ineffective against cathepsin H.</text>
</comment>
<comment type="caution">
    <text evidence="7">The sequence shown here is derived from an EMBL/GenBank/DDBJ whole genome shotgun (WGS) entry which is preliminary data.</text>
</comment>
<dbReference type="Proteomes" id="UP000663853">
    <property type="component" value="Unassembled WGS sequence"/>
</dbReference>
<dbReference type="GO" id="GO:0004869">
    <property type="term" value="F:cysteine-type endopeptidase inhibitor activity"/>
    <property type="evidence" value="ECO:0007669"/>
    <property type="project" value="UniProtKB-KW"/>
</dbReference>